<dbReference type="EMBL" id="CP036272">
    <property type="protein sequence ID" value="QDT62332.1"/>
    <property type="molecule type" value="Genomic_DNA"/>
</dbReference>
<evidence type="ECO:0000256" key="3">
    <source>
        <dbReference type="SAM" id="Phobius"/>
    </source>
</evidence>
<dbReference type="AlphaFoldDB" id="A0A517T1T9"/>
<dbReference type="GO" id="GO:0007165">
    <property type="term" value="P:signal transduction"/>
    <property type="evidence" value="ECO:0007669"/>
    <property type="project" value="UniProtKB-KW"/>
</dbReference>
<feature type="transmembrane region" description="Helical" evidence="3">
    <location>
        <begin position="180"/>
        <end position="200"/>
    </location>
</feature>
<feature type="domain" description="Methyl-accepting transducer" evidence="4">
    <location>
        <begin position="220"/>
        <end position="442"/>
    </location>
</feature>
<keyword evidence="3" id="KW-0812">Transmembrane</keyword>
<reference evidence="5 6" key="1">
    <citation type="submission" date="2019-02" db="EMBL/GenBank/DDBJ databases">
        <title>Deep-cultivation of Planctomycetes and their phenomic and genomic characterization uncovers novel biology.</title>
        <authorList>
            <person name="Wiegand S."/>
            <person name="Jogler M."/>
            <person name="Boedeker C."/>
            <person name="Pinto D."/>
            <person name="Vollmers J."/>
            <person name="Rivas-Marin E."/>
            <person name="Kohn T."/>
            <person name="Peeters S.H."/>
            <person name="Heuer A."/>
            <person name="Rast P."/>
            <person name="Oberbeckmann S."/>
            <person name="Bunk B."/>
            <person name="Jeske O."/>
            <person name="Meyerdierks A."/>
            <person name="Storesund J.E."/>
            <person name="Kallscheuer N."/>
            <person name="Luecker S."/>
            <person name="Lage O.M."/>
            <person name="Pohl T."/>
            <person name="Merkel B.J."/>
            <person name="Hornburger P."/>
            <person name="Mueller R.-W."/>
            <person name="Bruemmer F."/>
            <person name="Labrenz M."/>
            <person name="Spormann A.M."/>
            <person name="Op den Camp H."/>
            <person name="Overmann J."/>
            <person name="Amann R."/>
            <person name="Jetten M.S.M."/>
            <person name="Mascher T."/>
            <person name="Medema M.H."/>
            <person name="Devos D.P."/>
            <person name="Kaster A.-K."/>
            <person name="Ovreas L."/>
            <person name="Rohde M."/>
            <person name="Galperin M.Y."/>
            <person name="Jogler C."/>
        </authorList>
    </citation>
    <scope>NUCLEOTIDE SEQUENCE [LARGE SCALE GENOMIC DNA]</scope>
    <source>
        <strain evidence="5 6">SV_7m_r</strain>
    </source>
</reference>
<organism evidence="5 6">
    <name type="scientific">Stieleria bergensis</name>
    <dbReference type="NCBI Taxonomy" id="2528025"/>
    <lineage>
        <taxon>Bacteria</taxon>
        <taxon>Pseudomonadati</taxon>
        <taxon>Planctomycetota</taxon>
        <taxon>Planctomycetia</taxon>
        <taxon>Pirellulales</taxon>
        <taxon>Pirellulaceae</taxon>
        <taxon>Stieleria</taxon>
    </lineage>
</organism>
<dbReference type="Proteomes" id="UP000315003">
    <property type="component" value="Chromosome"/>
</dbReference>
<keyword evidence="6" id="KW-1185">Reference proteome</keyword>
<evidence type="ECO:0000313" key="6">
    <source>
        <dbReference type="Proteomes" id="UP000315003"/>
    </source>
</evidence>
<dbReference type="PANTHER" id="PTHR32089:SF112">
    <property type="entry name" value="LYSOZYME-LIKE PROTEIN-RELATED"/>
    <property type="match status" value="1"/>
</dbReference>
<sequence>MSNSSRKPLFEISDGHRLATVPALFLIGCFTLVGVMYWLSKEQQKSAAAINLAGRQRSLNLEHLNRVLRTGTGREADYQATRNLLHESMAVLRDGGEHDFGYIIHEQRPEYTEALAESEELFDRTVDLSDQYLQAAATAPEQADRLLQELIPLAEQSRQAAHGVVTTLADLSERDTQAGLTMAVVMAILIGIVAGIWAVYCAKRLTRRVGKVAKGLEHLAFVELNKVSDQLSDSASSTNQQASSAATAAEQVQGNVRSVSEAVNQFEISIREISENVSTAVSIAREANVKTETTDQTIRRLNDNSNSISEVVQAINGVAEQTNLLALNATIEAARAGEAGKGFAVVANEVKELAKQTTQATEDIVAQIETIRSDTGDAVSDIAIVQQVIAQINESQDAIAVAIEEQTRMTEGISRDIREVSNGTSEIVHNVANVADAAEMTSQSSKETRQKAELIFSTATRLLEIVGMKSQSSSDAS</sequence>
<dbReference type="PROSITE" id="PS50111">
    <property type="entry name" value="CHEMOTAXIS_TRANSDUC_2"/>
    <property type="match status" value="1"/>
</dbReference>
<gene>
    <name evidence="5" type="primary">pctB</name>
    <name evidence="5" type="ORF">SV7mr_48790</name>
</gene>
<evidence type="ECO:0000259" key="4">
    <source>
        <dbReference type="PROSITE" id="PS50111"/>
    </source>
</evidence>
<feature type="transmembrane region" description="Helical" evidence="3">
    <location>
        <begin position="20"/>
        <end position="39"/>
    </location>
</feature>
<keyword evidence="3" id="KW-0472">Membrane</keyword>
<protein>
    <submittedName>
        <fullName evidence="5">Methyl-accepting chemotaxis protein PctB</fullName>
    </submittedName>
</protein>
<dbReference type="OrthoDB" id="221239at2"/>
<keyword evidence="1 2" id="KW-0807">Transducer</keyword>
<dbReference type="Pfam" id="PF00015">
    <property type="entry name" value="MCPsignal"/>
    <property type="match status" value="1"/>
</dbReference>
<dbReference type="SMART" id="SM00283">
    <property type="entry name" value="MA"/>
    <property type="match status" value="1"/>
</dbReference>
<dbReference type="SUPFAM" id="SSF58104">
    <property type="entry name" value="Methyl-accepting chemotaxis protein (MCP) signaling domain"/>
    <property type="match status" value="1"/>
</dbReference>
<keyword evidence="3" id="KW-1133">Transmembrane helix</keyword>
<proteinExistence type="predicted"/>
<evidence type="ECO:0000256" key="2">
    <source>
        <dbReference type="PROSITE-ProRule" id="PRU00284"/>
    </source>
</evidence>
<dbReference type="PROSITE" id="PS51257">
    <property type="entry name" value="PROKAR_LIPOPROTEIN"/>
    <property type="match status" value="1"/>
</dbReference>
<dbReference type="Gene3D" id="1.10.287.950">
    <property type="entry name" value="Methyl-accepting chemotaxis protein"/>
    <property type="match status" value="1"/>
</dbReference>
<accession>A0A517T1T9</accession>
<dbReference type="GO" id="GO:0016020">
    <property type="term" value="C:membrane"/>
    <property type="evidence" value="ECO:0007669"/>
    <property type="project" value="InterPro"/>
</dbReference>
<dbReference type="InterPro" id="IPR004089">
    <property type="entry name" value="MCPsignal_dom"/>
</dbReference>
<dbReference type="RefSeq" id="WP_145277035.1">
    <property type="nucleotide sequence ID" value="NZ_CP036272.1"/>
</dbReference>
<dbReference type="PANTHER" id="PTHR32089">
    <property type="entry name" value="METHYL-ACCEPTING CHEMOTAXIS PROTEIN MCPB"/>
    <property type="match status" value="1"/>
</dbReference>
<evidence type="ECO:0000256" key="1">
    <source>
        <dbReference type="ARBA" id="ARBA00023224"/>
    </source>
</evidence>
<name>A0A517T1T9_9BACT</name>
<evidence type="ECO:0000313" key="5">
    <source>
        <dbReference type="EMBL" id="QDT62332.1"/>
    </source>
</evidence>